<feature type="transmembrane region" description="Helical" evidence="5">
    <location>
        <begin position="65"/>
        <end position="90"/>
    </location>
</feature>
<comment type="caution">
    <text evidence="6">The sequence shown here is derived from an EMBL/GenBank/DDBJ whole genome shotgun (WGS) entry which is preliminary data.</text>
</comment>
<dbReference type="EMBL" id="LJCR01001100">
    <property type="protein sequence ID" value="KPV51043.1"/>
    <property type="molecule type" value="Genomic_DNA"/>
</dbReference>
<dbReference type="GO" id="GO:0016020">
    <property type="term" value="C:membrane"/>
    <property type="evidence" value="ECO:0007669"/>
    <property type="project" value="UniProtKB-SubCell"/>
</dbReference>
<keyword evidence="7" id="KW-1185">Reference proteome</keyword>
<feature type="transmembrane region" description="Helical" evidence="5">
    <location>
        <begin position="27"/>
        <end position="45"/>
    </location>
</feature>
<accession>A0A0P9FDS6</accession>
<dbReference type="Proteomes" id="UP000050509">
    <property type="component" value="Unassembled WGS sequence"/>
</dbReference>
<organism evidence="6 7">
    <name type="scientific">Kouleothrix aurantiaca</name>
    <dbReference type="NCBI Taxonomy" id="186479"/>
    <lineage>
        <taxon>Bacteria</taxon>
        <taxon>Bacillati</taxon>
        <taxon>Chloroflexota</taxon>
        <taxon>Chloroflexia</taxon>
        <taxon>Chloroflexales</taxon>
        <taxon>Roseiflexineae</taxon>
        <taxon>Roseiflexaceae</taxon>
        <taxon>Kouleothrix</taxon>
    </lineage>
</organism>
<dbReference type="AlphaFoldDB" id="A0A0P9FDS6"/>
<evidence type="ECO:0000313" key="6">
    <source>
        <dbReference type="EMBL" id="KPV51043.1"/>
    </source>
</evidence>
<evidence type="ECO:0000256" key="1">
    <source>
        <dbReference type="ARBA" id="ARBA00004141"/>
    </source>
</evidence>
<dbReference type="Pfam" id="PF02674">
    <property type="entry name" value="Colicin_V"/>
    <property type="match status" value="1"/>
</dbReference>
<comment type="subcellular location">
    <subcellularLocation>
        <location evidence="1">Membrane</location>
        <topology evidence="1">Multi-pass membrane protein</topology>
    </subcellularLocation>
</comment>
<sequence length="184" mass="20417">MNLTDLMFILILLGGLALGFFQGTVKLIITIVAFYVSIVLASLYFQAVGNFYRERFHSSAEVGQITAFATVLLVSFLLLTAAGLYTFRYFRMPASLDFFDKILGTLLGLVMAAFFMGILSILLKDLFIFRSPATGASLPFVISMQSSVRGSTLVHFFADTILPLIYTTVRPVLPRESSIIFRVQ</sequence>
<evidence type="ECO:0000313" key="7">
    <source>
        <dbReference type="Proteomes" id="UP000050509"/>
    </source>
</evidence>
<gene>
    <name evidence="6" type="ORF">SE17_23475</name>
</gene>
<keyword evidence="4 5" id="KW-0472">Membrane</keyword>
<name>A0A0P9FDS6_9CHLR</name>
<evidence type="ECO:0000256" key="3">
    <source>
        <dbReference type="ARBA" id="ARBA00022989"/>
    </source>
</evidence>
<dbReference type="InterPro" id="IPR003825">
    <property type="entry name" value="Colicin-V_CvpA"/>
</dbReference>
<protein>
    <submittedName>
        <fullName evidence="6">Colicin V production protein</fullName>
    </submittedName>
</protein>
<keyword evidence="2 5" id="KW-0812">Transmembrane</keyword>
<dbReference type="GO" id="GO:0009403">
    <property type="term" value="P:toxin biosynthetic process"/>
    <property type="evidence" value="ECO:0007669"/>
    <property type="project" value="InterPro"/>
</dbReference>
<keyword evidence="3 5" id="KW-1133">Transmembrane helix</keyword>
<evidence type="ECO:0000256" key="5">
    <source>
        <dbReference type="SAM" id="Phobius"/>
    </source>
</evidence>
<feature type="transmembrane region" description="Helical" evidence="5">
    <location>
        <begin position="102"/>
        <end position="123"/>
    </location>
</feature>
<evidence type="ECO:0000256" key="4">
    <source>
        <dbReference type="ARBA" id="ARBA00023136"/>
    </source>
</evidence>
<evidence type="ECO:0000256" key="2">
    <source>
        <dbReference type="ARBA" id="ARBA00022692"/>
    </source>
</evidence>
<proteinExistence type="predicted"/>
<reference evidence="6 7" key="1">
    <citation type="submission" date="2015-09" db="EMBL/GenBank/DDBJ databases">
        <title>Draft genome sequence of Kouleothrix aurantiaca JCM 19913.</title>
        <authorList>
            <person name="Hemp J."/>
        </authorList>
    </citation>
    <scope>NUCLEOTIDE SEQUENCE [LARGE SCALE GENOMIC DNA]</scope>
    <source>
        <strain evidence="6 7">COM-B</strain>
    </source>
</reference>